<keyword evidence="1" id="KW-0472">Membrane</keyword>
<organism evidence="2 3">
    <name type="scientific">Emiliania huxleyi (strain CCMP1516)</name>
    <dbReference type="NCBI Taxonomy" id="280463"/>
    <lineage>
        <taxon>Eukaryota</taxon>
        <taxon>Haptista</taxon>
        <taxon>Haptophyta</taxon>
        <taxon>Prymnesiophyceae</taxon>
        <taxon>Isochrysidales</taxon>
        <taxon>Noelaerhabdaceae</taxon>
        <taxon>Emiliania</taxon>
    </lineage>
</organism>
<accession>A0A0D3JDB5</accession>
<dbReference type="HOGENOM" id="CLU_1681209_0_0_1"/>
<evidence type="ECO:0000313" key="2">
    <source>
        <dbReference type="EnsemblProtists" id="EOD21500"/>
    </source>
</evidence>
<evidence type="ECO:0000256" key="1">
    <source>
        <dbReference type="SAM" id="Phobius"/>
    </source>
</evidence>
<dbReference type="KEGG" id="ehx:EMIHUDRAFT_424660"/>
<reference evidence="3" key="1">
    <citation type="journal article" date="2013" name="Nature">
        <title>Pan genome of the phytoplankton Emiliania underpins its global distribution.</title>
        <authorList>
            <person name="Read B.A."/>
            <person name="Kegel J."/>
            <person name="Klute M.J."/>
            <person name="Kuo A."/>
            <person name="Lefebvre S.C."/>
            <person name="Maumus F."/>
            <person name="Mayer C."/>
            <person name="Miller J."/>
            <person name="Monier A."/>
            <person name="Salamov A."/>
            <person name="Young J."/>
            <person name="Aguilar M."/>
            <person name="Claverie J.M."/>
            <person name="Frickenhaus S."/>
            <person name="Gonzalez K."/>
            <person name="Herman E.K."/>
            <person name="Lin Y.C."/>
            <person name="Napier J."/>
            <person name="Ogata H."/>
            <person name="Sarno A.F."/>
            <person name="Shmutz J."/>
            <person name="Schroeder D."/>
            <person name="de Vargas C."/>
            <person name="Verret F."/>
            <person name="von Dassow P."/>
            <person name="Valentin K."/>
            <person name="Van de Peer Y."/>
            <person name="Wheeler G."/>
            <person name="Dacks J.B."/>
            <person name="Delwiche C.F."/>
            <person name="Dyhrman S.T."/>
            <person name="Glockner G."/>
            <person name="John U."/>
            <person name="Richards T."/>
            <person name="Worden A.Z."/>
            <person name="Zhang X."/>
            <person name="Grigoriev I.V."/>
            <person name="Allen A.E."/>
            <person name="Bidle K."/>
            <person name="Borodovsky M."/>
            <person name="Bowler C."/>
            <person name="Brownlee C."/>
            <person name="Cock J.M."/>
            <person name="Elias M."/>
            <person name="Gladyshev V.N."/>
            <person name="Groth M."/>
            <person name="Guda C."/>
            <person name="Hadaegh A."/>
            <person name="Iglesias-Rodriguez M.D."/>
            <person name="Jenkins J."/>
            <person name="Jones B.M."/>
            <person name="Lawson T."/>
            <person name="Leese F."/>
            <person name="Lindquist E."/>
            <person name="Lobanov A."/>
            <person name="Lomsadze A."/>
            <person name="Malik S.B."/>
            <person name="Marsh M.E."/>
            <person name="Mackinder L."/>
            <person name="Mock T."/>
            <person name="Mueller-Roeber B."/>
            <person name="Pagarete A."/>
            <person name="Parker M."/>
            <person name="Probert I."/>
            <person name="Quesneville H."/>
            <person name="Raines C."/>
            <person name="Rensing S.A."/>
            <person name="Riano-Pachon D.M."/>
            <person name="Richier S."/>
            <person name="Rokitta S."/>
            <person name="Shiraiwa Y."/>
            <person name="Soanes D.M."/>
            <person name="van der Giezen M."/>
            <person name="Wahlund T.M."/>
            <person name="Williams B."/>
            <person name="Wilson W."/>
            <person name="Wolfe G."/>
            <person name="Wurch L.L."/>
        </authorList>
    </citation>
    <scope>NUCLEOTIDE SEQUENCE</scope>
</reference>
<feature type="transmembrane region" description="Helical" evidence="1">
    <location>
        <begin position="98"/>
        <end position="118"/>
    </location>
</feature>
<dbReference type="EnsemblProtists" id="EOD21500">
    <property type="protein sequence ID" value="EOD21500"/>
    <property type="gene ID" value="EMIHUDRAFT_424660"/>
</dbReference>
<reference evidence="2" key="2">
    <citation type="submission" date="2024-10" db="UniProtKB">
        <authorList>
            <consortium name="EnsemblProtists"/>
        </authorList>
    </citation>
    <scope>IDENTIFICATION</scope>
</reference>
<dbReference type="RefSeq" id="XP_005773929.1">
    <property type="nucleotide sequence ID" value="XM_005773872.1"/>
</dbReference>
<protein>
    <submittedName>
        <fullName evidence="2">Uncharacterized protein</fullName>
    </submittedName>
</protein>
<dbReference type="PaxDb" id="2903-EOD21500"/>
<name>A0A0D3JDB5_EMIH1</name>
<keyword evidence="1" id="KW-1133">Transmembrane helix</keyword>
<dbReference type="Proteomes" id="UP000013827">
    <property type="component" value="Unassembled WGS sequence"/>
</dbReference>
<dbReference type="AlphaFoldDB" id="A0A0D3JDB5"/>
<sequence>MFSGLEYLAVDRTKLYGIVPESLGDIRGLKNGTCTLQNAYDSVFISIVSKTCCYSNFWCPLPSNAPYCTETSSGETIVCSVMSPPPPPPSTPSFVSDTAVVVLLICAIAIPAAAWLLLTLCERVAITSTVVVPKMTELDSAAVEHVPEGEARPTHYN</sequence>
<keyword evidence="1" id="KW-0812">Transmembrane</keyword>
<keyword evidence="3" id="KW-1185">Reference proteome</keyword>
<dbReference type="GeneID" id="17267044"/>
<evidence type="ECO:0000313" key="3">
    <source>
        <dbReference type="Proteomes" id="UP000013827"/>
    </source>
</evidence>
<proteinExistence type="predicted"/>